<accession>A0A8U0W5N0</accession>
<feature type="compositionally biased region" description="Low complexity" evidence="2">
    <location>
        <begin position="2194"/>
        <end position="2213"/>
    </location>
</feature>
<dbReference type="RefSeq" id="XP_037880492.1">
    <property type="nucleotide sequence ID" value="XM_038024564.1"/>
</dbReference>
<evidence type="ECO:0000313" key="5">
    <source>
        <dbReference type="RefSeq" id="XP_037880491.1"/>
    </source>
</evidence>
<feature type="compositionally biased region" description="Basic and acidic residues" evidence="2">
    <location>
        <begin position="1404"/>
        <end position="1419"/>
    </location>
</feature>
<dbReference type="CDD" id="cd06763">
    <property type="entry name" value="PDZ7_PDZD2-PDZ4_hPro-IL-16-like"/>
    <property type="match status" value="1"/>
</dbReference>
<feature type="compositionally biased region" description="Low complexity" evidence="2">
    <location>
        <begin position="1922"/>
        <end position="1937"/>
    </location>
</feature>
<feature type="compositionally biased region" description="Low complexity" evidence="2">
    <location>
        <begin position="2658"/>
        <end position="2673"/>
    </location>
</feature>
<feature type="compositionally biased region" description="Polar residues" evidence="2">
    <location>
        <begin position="632"/>
        <end position="641"/>
    </location>
</feature>
<dbReference type="PROSITE" id="PS50106">
    <property type="entry name" value="PDZ"/>
    <property type="match status" value="3"/>
</dbReference>
<dbReference type="PANTHER" id="PTHR11324:SF16">
    <property type="entry name" value="PDZ DOMAIN-CONTAINING PROTEIN 2"/>
    <property type="match status" value="1"/>
</dbReference>
<protein>
    <submittedName>
        <fullName evidence="5 6">Uncharacterized protein LOC119631948 isoform X1</fullName>
    </submittedName>
</protein>
<feature type="domain" description="PDZ" evidence="3">
    <location>
        <begin position="75"/>
        <end position="154"/>
    </location>
</feature>
<feature type="compositionally biased region" description="Acidic residues" evidence="2">
    <location>
        <begin position="2391"/>
        <end position="2402"/>
    </location>
</feature>
<feature type="region of interest" description="Disordered" evidence="2">
    <location>
        <begin position="616"/>
        <end position="674"/>
    </location>
</feature>
<dbReference type="Gene3D" id="2.30.42.10">
    <property type="match status" value="3"/>
</dbReference>
<feature type="compositionally biased region" description="Basic and acidic residues" evidence="2">
    <location>
        <begin position="1434"/>
        <end position="1445"/>
    </location>
</feature>
<dbReference type="RefSeq" id="XP_037880493.1">
    <property type="nucleotide sequence ID" value="XM_038024565.1"/>
</dbReference>
<proteinExistence type="predicted"/>
<feature type="compositionally biased region" description="Low complexity" evidence="2">
    <location>
        <begin position="2863"/>
        <end position="2888"/>
    </location>
</feature>
<keyword evidence="4" id="KW-1185">Reference proteome</keyword>
<feature type="compositionally biased region" description="Low complexity" evidence="2">
    <location>
        <begin position="2163"/>
        <end position="2181"/>
    </location>
</feature>
<dbReference type="Pfam" id="PF00595">
    <property type="entry name" value="PDZ"/>
    <property type="match status" value="3"/>
</dbReference>
<feature type="region of interest" description="Disordered" evidence="2">
    <location>
        <begin position="563"/>
        <end position="582"/>
    </location>
</feature>
<feature type="region of interest" description="Disordered" evidence="2">
    <location>
        <begin position="1434"/>
        <end position="1483"/>
    </location>
</feature>
<feature type="domain" description="PDZ" evidence="3">
    <location>
        <begin position="2717"/>
        <end position="2802"/>
    </location>
</feature>
<dbReference type="CDD" id="cd00136">
    <property type="entry name" value="PDZ_canonical"/>
    <property type="match status" value="1"/>
</dbReference>
<feature type="compositionally biased region" description="Basic and acidic residues" evidence="2">
    <location>
        <begin position="404"/>
        <end position="420"/>
    </location>
</feature>
<dbReference type="Proteomes" id="UP000092443">
    <property type="component" value="Unplaced"/>
</dbReference>
<dbReference type="SMART" id="SM00228">
    <property type="entry name" value="PDZ"/>
    <property type="match status" value="3"/>
</dbReference>
<feature type="compositionally biased region" description="Basic and acidic residues" evidence="2">
    <location>
        <begin position="785"/>
        <end position="796"/>
    </location>
</feature>
<dbReference type="KEGG" id="gfs:119631948"/>
<feature type="region of interest" description="Disordered" evidence="2">
    <location>
        <begin position="2658"/>
        <end position="2677"/>
    </location>
</feature>
<dbReference type="GeneID" id="119631948"/>
<feature type="region of interest" description="Disordered" evidence="2">
    <location>
        <begin position="2379"/>
        <end position="2424"/>
    </location>
</feature>
<feature type="region of interest" description="Disordered" evidence="2">
    <location>
        <begin position="1916"/>
        <end position="1975"/>
    </location>
</feature>
<feature type="region of interest" description="Disordered" evidence="2">
    <location>
        <begin position="2154"/>
        <end position="2213"/>
    </location>
</feature>
<feature type="compositionally biased region" description="Low complexity" evidence="2">
    <location>
        <begin position="2413"/>
        <end position="2424"/>
    </location>
</feature>
<feature type="region of interest" description="Disordered" evidence="2">
    <location>
        <begin position="778"/>
        <end position="814"/>
    </location>
</feature>
<feature type="region of interest" description="Disordered" evidence="2">
    <location>
        <begin position="2855"/>
        <end position="2889"/>
    </location>
</feature>
<evidence type="ECO:0000313" key="4">
    <source>
        <dbReference type="Proteomes" id="UP000092443"/>
    </source>
</evidence>
<feature type="region of interest" description="Disordered" evidence="2">
    <location>
        <begin position="404"/>
        <end position="435"/>
    </location>
</feature>
<gene>
    <name evidence="5 6 7" type="primary">LOC119631948</name>
</gene>
<feature type="compositionally biased region" description="Low complexity" evidence="2">
    <location>
        <begin position="642"/>
        <end position="654"/>
    </location>
</feature>
<evidence type="ECO:0000313" key="7">
    <source>
        <dbReference type="RefSeq" id="XP_037880493.1"/>
    </source>
</evidence>
<evidence type="ECO:0000256" key="1">
    <source>
        <dbReference type="SAM" id="Coils"/>
    </source>
</evidence>
<feature type="domain" description="PDZ" evidence="3">
    <location>
        <begin position="2947"/>
        <end position="3019"/>
    </location>
</feature>
<reference evidence="5 6" key="1">
    <citation type="submission" date="2025-04" db="UniProtKB">
        <authorList>
            <consortium name="RefSeq"/>
        </authorList>
    </citation>
    <scope>IDENTIFICATION</scope>
    <source>
        <tissue evidence="5 6">Whole body pupa</tissue>
    </source>
</reference>
<feature type="compositionally biased region" description="Low complexity" evidence="2">
    <location>
        <begin position="2312"/>
        <end position="2342"/>
    </location>
</feature>
<keyword evidence="1" id="KW-0175">Coiled coil</keyword>
<dbReference type="InterPro" id="IPR036034">
    <property type="entry name" value="PDZ_sf"/>
</dbReference>
<name>A0A8U0W5N0_9MUSC</name>
<feature type="region of interest" description="Disordered" evidence="2">
    <location>
        <begin position="1512"/>
        <end position="1587"/>
    </location>
</feature>
<feature type="region of interest" description="Disordered" evidence="2">
    <location>
        <begin position="1399"/>
        <end position="1419"/>
    </location>
</feature>
<organism evidence="4 6">
    <name type="scientific">Glossina fuscipes</name>
    <dbReference type="NCBI Taxonomy" id="7396"/>
    <lineage>
        <taxon>Eukaryota</taxon>
        <taxon>Metazoa</taxon>
        <taxon>Ecdysozoa</taxon>
        <taxon>Arthropoda</taxon>
        <taxon>Hexapoda</taxon>
        <taxon>Insecta</taxon>
        <taxon>Pterygota</taxon>
        <taxon>Neoptera</taxon>
        <taxon>Endopterygota</taxon>
        <taxon>Diptera</taxon>
        <taxon>Brachycera</taxon>
        <taxon>Muscomorpha</taxon>
        <taxon>Hippoboscoidea</taxon>
        <taxon>Glossinidae</taxon>
        <taxon>Glossina</taxon>
    </lineage>
</organism>
<dbReference type="InterPro" id="IPR001478">
    <property type="entry name" value="PDZ"/>
</dbReference>
<dbReference type="SUPFAM" id="SSF50156">
    <property type="entry name" value="PDZ domain-like"/>
    <property type="match status" value="3"/>
</dbReference>
<dbReference type="PANTHER" id="PTHR11324">
    <property type="entry name" value="IL16-RELATED"/>
    <property type="match status" value="1"/>
</dbReference>
<feature type="region of interest" description="Disordered" evidence="2">
    <location>
        <begin position="2311"/>
        <end position="2346"/>
    </location>
</feature>
<evidence type="ECO:0000259" key="3">
    <source>
        <dbReference type="PROSITE" id="PS50106"/>
    </source>
</evidence>
<feature type="compositionally biased region" description="Polar residues" evidence="2">
    <location>
        <begin position="1467"/>
        <end position="1483"/>
    </location>
</feature>
<feature type="compositionally biased region" description="Basic and acidic residues" evidence="2">
    <location>
        <begin position="1960"/>
        <end position="1975"/>
    </location>
</feature>
<feature type="coiled-coil region" evidence="1">
    <location>
        <begin position="1354"/>
        <end position="1392"/>
    </location>
</feature>
<dbReference type="RefSeq" id="XP_037880491.1">
    <property type="nucleotide sequence ID" value="XM_038024563.1"/>
</dbReference>
<feature type="region of interest" description="Disordered" evidence="2">
    <location>
        <begin position="2080"/>
        <end position="2101"/>
    </location>
</feature>
<sequence length="3030" mass="332535">MADFVTVVEVDNLSNKSNDKLCEKLTTTTTTALSTRNSTFVTVLSINNTGSHRQQKQGLDINHEHKSEKEEEVETVVVYRLPGERLGFGLKFQGGTKNLEKVQKLFIQSCAKDSPASKVATSWGILREGDEIISIDSRSVCDMTRIECVKCLKDNVAIKLLVRNGKGQKPAGIEEDLDNGCTSTSAKSYNLGKPSLQMRVAPPPPPPIPPRKLIKKLKASRDIQAIDIPNNRNAQPDSPEGGISLCSEKSFTPPPDAEYYVNLFADSINSHHSVHQSVLRNATNESESDDTASTISTVIDRFSMNSNSSESDLSSFASLTNGPAVVINKSELAKVLKPFTLLENDFDVQSNNHSLEECFKEVITPQAEEILLSSITLVSSNNYENLESKSEKINTYENIIELKTQERSDNKSNEQAEGDVKISTPTPKPRQMTTPIEPKKRSIIPMPRKFNASFKMAIEVPPPKVPDGAIVNASIAPLNDSSSSSRDFVTKIPKAINSPKFLERSKTESEIKLRTESKLEKVKLQTSSFIERESICQSKLASPNKSRIPVILIPKKSWENDLINEKRSSKTSPTNIPRLLTKQKSETDLKLGYYQSKSKESSPVIASKLPLQRAASAESKCKSPERTGIPILSQNSNLKAMSSSSSEFLNSAASGNKIRGPKPKPPERVQSLQKTQIPKPTITSIGGDENVTTVTVVDRAALNGVPIVDTPAMQTFKQHPGILSQTQISEQSIISVNPNREIRFKIQTYESKSQADFLSASNVFKSNEEMPSLFELVRRNSPASQRREDNDSRDLKPASPECIDEEQANRSDDLECTTPPLLVVVGKCKKIEESNTPLYYSSSSSEDEEPIETNDFDEDKDYVCEDGEKLGPPELINGPGPSEAYFNLYWHTNMLPTIGEVEEENSSLEHQSLTNGPRVIVDDLSHQKSLKAHDIKMIEDVVTQPLVQTISKVKKSMGVPVVPPTVPQTELEKLKKSSKDIENEDVKEPKADSELKVIILDTTCSDKITKTMDDNENEQINEMAGTQNTIQTITTTTTTTANAIATTKPEESSAGKEKLAQEEKCCGEKVCVPTYHQLSDEHCITSKEVVTEVKNVHSYQSIIKKTEQTGVAACSTKQMIRSAGTSTQITENAPSSELSGSLQKLPVDFEKSMEPVAFTLQPYVERVIGSRDTIAAEWTCETDKKQIYTEICISDATGDESVEKYAEIQKEDIKIKMPFKQEQEMSNEEFMIKRDERPITITAQAETRLSEEALNPPDKQNIVGGILNLSGCGDQLQASDSEGLELVECDQYVEEFREDSQQVPNKTDDRIVCGEETTLVRELNETSIVKSSEKQTTKRLETTKDIISKKGPKLVKKTEEEKRLEMEAQKLIESYQKVRKEAEKLYQNEIRTFADEETGFDLGETGREETTQRVEDGKGNEIIKIIDERIGSTHSKTEYNDKDAIDENSTQAVDKQADEKSSDDDQMQVQTESSTDGGQTASENIFNEGHECSYFLHKKILSPSAAEEEANEELSKSLSKTANRLTKSRKSVKSVPMESSDEDTAVAVLQNRTKPAIRPKPPVPQKRETHKPVPKRRGSLDNNENACKCDGNSATPIPMERIIVGVEHNLLGSSGEEKDDKSDLILASEDLSIANINASNSSAEVLAPTLIQKSSVELSETVHLPDGPISTDKGINMGIVSCSPAIESVKSGAESNDMKRCKVEEKVDHIKDDIGKKKSKELERSMRDLDQRQLNKMENGIHVVPQTPAIVSDYITLTSPPTYSRLPPDGHEFPPNFTEPLIMPSSNMLKATSLMQSVTTTTTANSCTKTGQNTTVYSEKLYAQAIAASTRSTHITNSCSNGTAITTGEVEQQKKLPISLTNESVPPLPKSGPPAAVPRKIYRQDLIVNVEDSRLNNNLNNTANVSPSVKLSLEANRHSRSTHNLSSSASSGSTTPTAIKPEAPTYDSSDYRRSLSAPRRHSDWRKDEKSEKSVRDKIAMFSNDDSTRVEPATKPITFSRTSGTNKPLNLSTENLLDSGSAKRHAVINNLSKSRAMSVENLNDANRQYQFVKQIPSQTYSDSMHSLSTLKTEYTQSYASLPRRHASQQQLERRTSFNGQPVYVPDEASRKAAITNILEQRRKSLSKLRGLVIPERPHIAVSTLEPILDLPEIKSRDSEKIKQSGNTSSTDSTDSGVGSVSGCLTVPRISKRTEVSSTTVATTSSLSSPLRPLNITTHNNNANIALNRGSFNQGSFLRTNNNQMPTVAQRRLEVLNTIPPAKPPRTSLTVPRQLLHEESDSCDSVFSSRISSPPMSPCVPQVPEKFALTRTLSSETNTSIASSTTSTLTSGSGSQASCSSVGSTPTVDLSRRILKSGSNDSATNRKNILASAKCRNGRGDTSVLLRNRPYHDDEDSTDGYDEDEVRRVHKSKPRSTLSSSSSLITLPSKAASPTAPINYKLVSKNDQSLVDKVINVAAYVEVTSDTDDSSRKSADSSSPLKLSAMFIDEERKNSFKADHNQKAVSKPKHQHIEPSKVIAPINAVPVQPITPQRAVEAVTPNAKKITNDSSELTQWMHVEVAKSKILNKTAERSLKPVLEKFENSNTTTSTSSSKCLYSTALGKCSTKVSTAEIREKFERSAAVANHTVSPAVSTNNLLNVKSQMKSSYHERFNSLDSIASSSSGVSSTTQNISSAQENTTEFGSFSSLGSNQSLITAQDIQQIIEEADPPLKTPEAFIIVLQRDTPESSIGITLAGGSDYEAKEITIHKILGNTPAAKDGRLKKGDRILAVNGMSMRGLTHRESITVLKTPRPEVVLVVTRSESVIVKPLSKKRSSLGSLSSLHEKPIEIDYEKKRNYHKASRSLDLDLDVISSEDGATTSNNSKTKTQAVTTPTSTSSSSRSSPQPAVITESATLASIRARRQLTRPDASKMTTSELLERAQETRNALAAEIRAQEEAVTTLNGARTVEIIKDSCGLGFSIEGGFDSPLGNRPLIVKKVFMGGAAQKTGQVRNGDEILSIDGAATTKMTRVDAWNYMKQLPLGPVKIVFA</sequence>
<evidence type="ECO:0000313" key="6">
    <source>
        <dbReference type="RefSeq" id="XP_037880492.1"/>
    </source>
</evidence>
<evidence type="ECO:0000256" key="2">
    <source>
        <dbReference type="SAM" id="MobiDB-lite"/>
    </source>
</evidence>